<protein>
    <submittedName>
        <fullName evidence="3">ATP-binding cassette sub-family A member 17-like</fullName>
    </submittedName>
</protein>
<evidence type="ECO:0000313" key="2">
    <source>
        <dbReference type="Proteomes" id="UP001652581"/>
    </source>
</evidence>
<organism evidence="2 3">
    <name type="scientific">Vicugna pacos</name>
    <name type="common">Alpaca</name>
    <name type="synonym">Lama pacos</name>
    <dbReference type="NCBI Taxonomy" id="30538"/>
    <lineage>
        <taxon>Eukaryota</taxon>
        <taxon>Metazoa</taxon>
        <taxon>Chordata</taxon>
        <taxon>Craniata</taxon>
        <taxon>Vertebrata</taxon>
        <taxon>Euteleostomi</taxon>
        <taxon>Mammalia</taxon>
        <taxon>Eutheria</taxon>
        <taxon>Laurasiatheria</taxon>
        <taxon>Artiodactyla</taxon>
        <taxon>Tylopoda</taxon>
        <taxon>Camelidae</taxon>
        <taxon>Vicugna</taxon>
    </lineage>
</organism>
<dbReference type="GeneID" id="140687001"/>
<name>A0ABM5BP98_VICPA</name>
<evidence type="ECO:0000256" key="1">
    <source>
        <dbReference type="SAM" id="Phobius"/>
    </source>
</evidence>
<dbReference type="RefSeq" id="XP_072798237.1">
    <property type="nucleotide sequence ID" value="XM_072942136.1"/>
</dbReference>
<proteinExistence type="predicted"/>
<keyword evidence="1" id="KW-1133">Transmembrane helix</keyword>
<keyword evidence="1" id="KW-0812">Transmembrane</keyword>
<sequence>MTMFRNLKLILWKNFILKKRKTLITVLEVLTPLLFSTIVTYLRFDSLPRKRLPVDHDTIDITSLPEFFNQFPLRNRFQLVYIPSKSETLKNIAEMVEKTFDVEFEV</sequence>
<accession>A0ABM5BP98</accession>
<feature type="transmembrane region" description="Helical" evidence="1">
    <location>
        <begin position="21"/>
        <end position="42"/>
    </location>
</feature>
<keyword evidence="1" id="KW-0472">Membrane</keyword>
<dbReference type="Proteomes" id="UP001652581">
    <property type="component" value="Chromosome 18"/>
</dbReference>
<evidence type="ECO:0000313" key="3">
    <source>
        <dbReference type="RefSeq" id="XP_072798237.1"/>
    </source>
</evidence>
<gene>
    <name evidence="3" type="primary">LOC140687001</name>
</gene>
<keyword evidence="2" id="KW-1185">Reference proteome</keyword>
<reference evidence="3" key="1">
    <citation type="submission" date="2025-08" db="UniProtKB">
        <authorList>
            <consortium name="RefSeq"/>
        </authorList>
    </citation>
    <scope>IDENTIFICATION</scope>
</reference>